<evidence type="ECO:0000313" key="2">
    <source>
        <dbReference type="Proteomes" id="UP000178742"/>
    </source>
</evidence>
<sequence>MSYIFIFIVFLVLVFFVQKFNKNTVQIGAKNASTKNPLRDFAASLGLQFEEFSPGSNKNTLYSVGSRAWGEYAGIPIEIVYATRTDMGIIGISYSYSMEKTITFTIKNTTKKYFDILPKNSAAESHTSGNSRFDESLMLVGDAIIPSDILDYFARLGWMHLTLRENKLTFHDTFYDQFKGMSGSMQIMNTVHPIWKSSASNWDMDQQSGKYFLDTLVDLAKRSKLL</sequence>
<organism evidence="1 2">
    <name type="scientific">Candidatus Magasanikbacteria bacterium RIFCSPHIGHO2_02_FULL_41_13</name>
    <dbReference type="NCBI Taxonomy" id="1798676"/>
    <lineage>
        <taxon>Bacteria</taxon>
        <taxon>Candidatus Magasanikiibacteriota</taxon>
    </lineage>
</organism>
<accession>A0A1F6M3K6</accession>
<dbReference type="AlphaFoldDB" id="A0A1F6M3K6"/>
<name>A0A1F6M3K6_9BACT</name>
<dbReference type="EMBL" id="MFPX01000023">
    <property type="protein sequence ID" value="OGH66241.1"/>
    <property type="molecule type" value="Genomic_DNA"/>
</dbReference>
<gene>
    <name evidence="1" type="ORF">A3B90_02560</name>
</gene>
<evidence type="ECO:0000313" key="1">
    <source>
        <dbReference type="EMBL" id="OGH66241.1"/>
    </source>
</evidence>
<reference evidence="1 2" key="1">
    <citation type="journal article" date="2016" name="Nat. Commun.">
        <title>Thousands of microbial genomes shed light on interconnected biogeochemical processes in an aquifer system.</title>
        <authorList>
            <person name="Anantharaman K."/>
            <person name="Brown C.T."/>
            <person name="Hug L.A."/>
            <person name="Sharon I."/>
            <person name="Castelle C.J."/>
            <person name="Probst A.J."/>
            <person name="Thomas B.C."/>
            <person name="Singh A."/>
            <person name="Wilkins M.J."/>
            <person name="Karaoz U."/>
            <person name="Brodie E.L."/>
            <person name="Williams K.H."/>
            <person name="Hubbard S.S."/>
            <person name="Banfield J.F."/>
        </authorList>
    </citation>
    <scope>NUCLEOTIDE SEQUENCE [LARGE SCALE GENOMIC DNA]</scope>
</reference>
<dbReference type="Proteomes" id="UP000178742">
    <property type="component" value="Unassembled WGS sequence"/>
</dbReference>
<protein>
    <submittedName>
        <fullName evidence="1">Uncharacterized protein</fullName>
    </submittedName>
</protein>
<comment type="caution">
    <text evidence="1">The sequence shown here is derived from an EMBL/GenBank/DDBJ whole genome shotgun (WGS) entry which is preliminary data.</text>
</comment>
<proteinExistence type="predicted"/>
<dbReference type="STRING" id="1798676.A3B90_02560"/>